<sequence>MVAAPVPVEINYHQEQKLLKINFNNNTECMLSAEFLRVYSPSAEVQGHHPSEAVLQIGKENVEIQAIEPVGNYAVKLIFSDGHNTGLYTWDYLYELASNYDILWQDYQIKLKQHFEKK</sequence>
<organism evidence="4 5">
    <name type="scientific">Methylophilales bacterium MBRS-H7</name>
    <dbReference type="NCBI Taxonomy" id="1623450"/>
    <lineage>
        <taxon>Bacteria</taxon>
        <taxon>Pseudomonadati</taxon>
        <taxon>Pseudomonadota</taxon>
        <taxon>Betaproteobacteria</taxon>
        <taxon>Nitrosomonadales</taxon>
        <taxon>OM43 clade</taxon>
    </lineage>
</organism>
<dbReference type="GO" id="GO:0046872">
    <property type="term" value="F:metal ion binding"/>
    <property type="evidence" value="ECO:0007669"/>
    <property type="project" value="UniProtKB-KW"/>
</dbReference>
<evidence type="ECO:0000256" key="2">
    <source>
        <dbReference type="ARBA" id="ARBA00023004"/>
    </source>
</evidence>
<dbReference type="Proteomes" id="UP000066549">
    <property type="component" value="Chromosome"/>
</dbReference>
<dbReference type="PANTHER" id="PTHR35303:SF5">
    <property type="entry name" value="OS02G0197800 PROTEIN"/>
    <property type="match status" value="1"/>
</dbReference>
<dbReference type="Pfam" id="PF06155">
    <property type="entry name" value="GBBH-like_N"/>
    <property type="match status" value="1"/>
</dbReference>
<evidence type="ECO:0000313" key="5">
    <source>
        <dbReference type="Proteomes" id="UP000066549"/>
    </source>
</evidence>
<dbReference type="EMBL" id="CP011002">
    <property type="protein sequence ID" value="AKO66120.1"/>
    <property type="molecule type" value="Genomic_DNA"/>
</dbReference>
<dbReference type="PATRIC" id="fig|1623450.3.peg.1070"/>
<evidence type="ECO:0000256" key="1">
    <source>
        <dbReference type="ARBA" id="ARBA00022723"/>
    </source>
</evidence>
<dbReference type="AlphaFoldDB" id="A0A0H4J243"/>
<dbReference type="InterPro" id="IPR038492">
    <property type="entry name" value="GBBH-like_N_sf"/>
</dbReference>
<accession>A0A0H4J243</accession>
<keyword evidence="5" id="KW-1185">Reference proteome</keyword>
<gene>
    <name evidence="4" type="ORF">VI33_05385</name>
</gene>
<reference evidence="4 5" key="1">
    <citation type="submission" date="2015-03" db="EMBL/GenBank/DDBJ databases">
        <title>Comparative analysis of the OM43 clade including a novel species from Red Sea uncovers genomic and metabolic diversity among marine methylotrophs.</title>
        <authorList>
            <person name="Jimenez-Infante F."/>
            <person name="Ngugi D.K."/>
            <person name="Vinu M."/>
            <person name="Alam I."/>
            <person name="Kamau A."/>
            <person name="Blom J."/>
            <person name="Bajic V.B."/>
            <person name="Stingl U."/>
        </authorList>
    </citation>
    <scope>NUCLEOTIDE SEQUENCE [LARGE SCALE GENOMIC DNA]</scope>
    <source>
        <strain evidence="4 5">MBRSH7</strain>
    </source>
</reference>
<evidence type="ECO:0000313" key="4">
    <source>
        <dbReference type="EMBL" id="AKO66120.1"/>
    </source>
</evidence>
<evidence type="ECO:0000259" key="3">
    <source>
        <dbReference type="Pfam" id="PF06155"/>
    </source>
</evidence>
<protein>
    <recommendedName>
        <fullName evidence="3">Gamma-butyrobetaine hydroxylase-like N-terminal domain-containing protein</fullName>
    </recommendedName>
</protein>
<keyword evidence="2" id="KW-0408">Iron</keyword>
<name>A0A0H4J243_9PROT</name>
<dbReference type="InterPro" id="IPR010376">
    <property type="entry name" value="GBBH-like_N"/>
</dbReference>
<dbReference type="PANTHER" id="PTHR35303">
    <property type="entry name" value="OS02G0197800 PROTEIN"/>
    <property type="match status" value="1"/>
</dbReference>
<keyword evidence="1" id="KW-0479">Metal-binding</keyword>
<feature type="domain" description="Gamma-butyrobetaine hydroxylase-like N-terminal" evidence="3">
    <location>
        <begin position="10"/>
        <end position="94"/>
    </location>
</feature>
<dbReference type="Gene3D" id="3.30.2020.30">
    <property type="match status" value="1"/>
</dbReference>
<proteinExistence type="predicted"/>